<name>Q4A2B3_EHV8U</name>
<reference evidence="3 4" key="1">
    <citation type="journal article" date="2005" name="Science">
        <title>Complete genome sequence and lytic phase transcription profile of a Coccolithovirus.</title>
        <authorList>
            <person name="Wilson W.H."/>
            <person name="Schroeder D.C."/>
            <person name="Allen M.J."/>
            <person name="Holden M.T.G."/>
            <person name="Parkhill J."/>
            <person name="Barrell B.G."/>
            <person name="Churcher C."/>
            <person name="Hamlin N."/>
            <person name="Mungall K."/>
            <person name="Norbertczak H."/>
            <person name="Quail M.A."/>
            <person name="Price C."/>
            <person name="Rabbinowitsch E."/>
            <person name="Walker D."/>
            <person name="Craigon M."/>
            <person name="Roy D."/>
            <person name="Ghazal P."/>
        </authorList>
    </citation>
    <scope>NUCLEOTIDE SEQUENCE [LARGE SCALE GENOMIC DNA]</scope>
    <source>
        <strain evidence="4">Isolate United Kingdom/English Channel/1999</strain>
    </source>
</reference>
<feature type="region of interest" description="Disordered" evidence="1">
    <location>
        <begin position="65"/>
        <end position="103"/>
    </location>
</feature>
<sequence length="230" mass="24435">MIKSLIVVGVAVVLIIVTATQNTKSSVGVSIITSSLLLAYIVGIVYDSAYDTPTSLGNVAPMAAPPDPVRRSSSTSDFLHSLPLPTTDPGEHTPTGKRLTPRRRRKIMRSIKSAAKEHTALLSKTPEIQSIARESGITPKQVLHRMTSYIPSLPSARTTGKVITAGMVTAGAVHHLSGHGNSQSVATGGPTPGPFMSAANHSNIPRVVMQEPQFSHRNMPQYVRSQGLFG</sequence>
<gene>
    <name evidence="3" type="ORF">EhV366</name>
</gene>
<dbReference type="EMBL" id="AJ890364">
    <property type="protein sequence ID" value="CAI65793.1"/>
    <property type="molecule type" value="Genomic_DNA"/>
</dbReference>
<protein>
    <submittedName>
        <fullName evidence="3">Putative membrane protein</fullName>
    </submittedName>
</protein>
<dbReference type="KEGG" id="vg:3654996"/>
<keyword evidence="2" id="KW-1133">Transmembrane helix</keyword>
<organismHost>
    <name type="scientific">Emiliania huxleyi</name>
    <name type="common">Coccolithophore</name>
    <name type="synonym">Pontosphaera huxleyi</name>
    <dbReference type="NCBI Taxonomy" id="2903"/>
</organismHost>
<dbReference type="Proteomes" id="UP000000863">
    <property type="component" value="Segment"/>
</dbReference>
<dbReference type="RefSeq" id="YP_294124.1">
    <property type="nucleotide sequence ID" value="NC_007346.1"/>
</dbReference>
<evidence type="ECO:0000313" key="3">
    <source>
        <dbReference type="EMBL" id="CAI65793.1"/>
    </source>
</evidence>
<keyword evidence="2" id="KW-0472">Membrane</keyword>
<organism evidence="3 4">
    <name type="scientific">Emiliania huxleyi virus 86 (isolate United Kingdom/English Channel/1999)</name>
    <name type="common">EhV-86</name>
    <dbReference type="NCBI Taxonomy" id="654925"/>
    <lineage>
        <taxon>Viruses</taxon>
        <taxon>Varidnaviria</taxon>
        <taxon>Bamfordvirae</taxon>
        <taxon>Nucleocytoviricota</taxon>
        <taxon>Megaviricetes</taxon>
        <taxon>Algavirales</taxon>
        <taxon>Phycodnaviridae</taxon>
        <taxon>Coccolithovirus</taxon>
        <taxon>Coccolithovirus huxleyi</taxon>
        <taxon>Emiliania huxleyi virus 86</taxon>
    </lineage>
</organism>
<proteinExistence type="predicted"/>
<accession>Q4A2B3</accession>
<evidence type="ECO:0000313" key="4">
    <source>
        <dbReference type="Proteomes" id="UP000000863"/>
    </source>
</evidence>
<keyword evidence="4" id="KW-1185">Reference proteome</keyword>
<feature type="transmembrane region" description="Helical" evidence="2">
    <location>
        <begin position="29"/>
        <end position="46"/>
    </location>
</feature>
<keyword evidence="2" id="KW-0812">Transmembrane</keyword>
<dbReference type="GeneID" id="3654996"/>
<evidence type="ECO:0000256" key="2">
    <source>
        <dbReference type="SAM" id="Phobius"/>
    </source>
</evidence>
<evidence type="ECO:0000256" key="1">
    <source>
        <dbReference type="SAM" id="MobiDB-lite"/>
    </source>
</evidence>